<evidence type="ECO:0000256" key="1">
    <source>
        <dbReference type="ARBA" id="ARBA00023015"/>
    </source>
</evidence>
<protein>
    <submittedName>
        <fullName evidence="4">Transcriptional regulator</fullName>
    </submittedName>
</protein>
<dbReference type="Pfam" id="PF13280">
    <property type="entry name" value="WYL"/>
    <property type="match status" value="1"/>
</dbReference>
<dbReference type="AlphaFoldDB" id="A0A1B2DQT4"/>
<dbReference type="InterPro" id="IPR028349">
    <property type="entry name" value="PafC-like"/>
</dbReference>
<dbReference type="Gene3D" id="1.10.10.10">
    <property type="entry name" value="Winged helix-like DNA-binding domain superfamily/Winged helix DNA-binding domain"/>
    <property type="match status" value="1"/>
</dbReference>
<dbReference type="PROSITE" id="PS51000">
    <property type="entry name" value="HTH_DEOR_2"/>
    <property type="match status" value="1"/>
</dbReference>
<dbReference type="Pfam" id="PF25583">
    <property type="entry name" value="WCX"/>
    <property type="match status" value="1"/>
</dbReference>
<dbReference type="SMART" id="SM00420">
    <property type="entry name" value="HTH_DEOR"/>
    <property type="match status" value="1"/>
</dbReference>
<evidence type="ECO:0000256" key="2">
    <source>
        <dbReference type="ARBA" id="ARBA00023163"/>
    </source>
</evidence>
<name>A0A1B2DQT4_9BACL</name>
<organism evidence="4">
    <name type="scientific">Paenibacillus sp. BIHB 4019</name>
    <dbReference type="NCBI Taxonomy" id="1870819"/>
    <lineage>
        <taxon>Bacteria</taxon>
        <taxon>Bacillati</taxon>
        <taxon>Bacillota</taxon>
        <taxon>Bacilli</taxon>
        <taxon>Bacillales</taxon>
        <taxon>Paenibacillaceae</taxon>
        <taxon>Paenibacillus</taxon>
    </lineage>
</organism>
<dbReference type="InterPro" id="IPR057727">
    <property type="entry name" value="WCX_dom"/>
</dbReference>
<dbReference type="InterPro" id="IPR001034">
    <property type="entry name" value="DeoR_HTH"/>
</dbReference>
<dbReference type="RefSeq" id="WP_099521005.1">
    <property type="nucleotide sequence ID" value="NZ_CP016808.1"/>
</dbReference>
<dbReference type="InterPro" id="IPR036390">
    <property type="entry name" value="WH_DNA-bd_sf"/>
</dbReference>
<dbReference type="GO" id="GO:0003700">
    <property type="term" value="F:DNA-binding transcription factor activity"/>
    <property type="evidence" value="ECO:0007669"/>
    <property type="project" value="InterPro"/>
</dbReference>
<gene>
    <name evidence="4" type="ORF">BBD42_28845</name>
</gene>
<accession>A0A1B2DQT4</accession>
<keyword evidence="2" id="KW-0804">Transcription</keyword>
<evidence type="ECO:0000259" key="3">
    <source>
        <dbReference type="PROSITE" id="PS51000"/>
    </source>
</evidence>
<feature type="domain" description="HTH deoR-type" evidence="3">
    <location>
        <begin position="2"/>
        <end position="61"/>
    </location>
</feature>
<dbReference type="SUPFAM" id="SSF46785">
    <property type="entry name" value="Winged helix' DNA-binding domain"/>
    <property type="match status" value="1"/>
</dbReference>
<dbReference type="InterPro" id="IPR051534">
    <property type="entry name" value="CBASS_pafABC_assoc_protein"/>
</dbReference>
<dbReference type="PROSITE" id="PS52050">
    <property type="entry name" value="WYL"/>
    <property type="match status" value="1"/>
</dbReference>
<dbReference type="PANTHER" id="PTHR34580">
    <property type="match status" value="1"/>
</dbReference>
<dbReference type="Pfam" id="PF08279">
    <property type="entry name" value="HTH_11"/>
    <property type="match status" value="1"/>
</dbReference>
<evidence type="ECO:0000313" key="4">
    <source>
        <dbReference type="EMBL" id="ANY70059.1"/>
    </source>
</evidence>
<proteinExistence type="predicted"/>
<dbReference type="PANTHER" id="PTHR34580:SF1">
    <property type="entry name" value="PROTEIN PAFC"/>
    <property type="match status" value="1"/>
</dbReference>
<sequence>MKIDRLLSIVMLLLERDKVSTSTLAKMFEVTPRTIFRDIEAINRAGIPIISYPGVHGGISIMEAYKIEKKLFTVSDITALLIGLNSIQSSMSSEEILNTIAKVKGLVSEEQMKDFESQISIDHTPWLGNRNVKPNFEEMKNAIHEKKLLSFKYSDHNSKRTLRKIEPYRLVLKNSNWYLQGYCMAKQDFRTFKLSRISALKPLNESFVPREIGPELFEMAENHTITIKLLIDESLHDFMAEYCGEQNVKPHDGNKFLVSFPFKENDLGYGYLLGFGNKCECLEPEHVRLELIKRINHLMDTYKLRTFPQVDHEK</sequence>
<dbReference type="InterPro" id="IPR013196">
    <property type="entry name" value="HTH_11"/>
</dbReference>
<dbReference type="InterPro" id="IPR026881">
    <property type="entry name" value="WYL_dom"/>
</dbReference>
<dbReference type="PIRSF" id="PIRSF016838">
    <property type="entry name" value="PafC"/>
    <property type="match status" value="1"/>
</dbReference>
<keyword evidence="1" id="KW-0805">Transcription regulation</keyword>
<dbReference type="InterPro" id="IPR036388">
    <property type="entry name" value="WH-like_DNA-bd_sf"/>
</dbReference>
<dbReference type="EMBL" id="CP016808">
    <property type="protein sequence ID" value="ANY70059.1"/>
    <property type="molecule type" value="Genomic_DNA"/>
</dbReference>
<reference evidence="4" key="1">
    <citation type="submission" date="2016-08" db="EMBL/GenBank/DDBJ databases">
        <title>Complete Genome Seqeunce of Paenibacillus sp. BIHB 4019 from tea rhizoplane.</title>
        <authorList>
            <person name="Thakur R."/>
            <person name="Swarnkar M.K."/>
            <person name="Gulati A."/>
        </authorList>
    </citation>
    <scope>NUCLEOTIDE SEQUENCE [LARGE SCALE GENOMIC DNA]</scope>
    <source>
        <strain evidence="4">BIHB4019</strain>
    </source>
</reference>